<dbReference type="Proteomes" id="UP000230119">
    <property type="component" value="Unassembled WGS sequence"/>
</dbReference>
<comment type="caution">
    <text evidence="2">The sequence shown here is derived from an EMBL/GenBank/DDBJ whole genome shotgun (WGS) entry which is preliminary data.</text>
</comment>
<evidence type="ECO:0000313" key="3">
    <source>
        <dbReference type="Proteomes" id="UP000230119"/>
    </source>
</evidence>
<sequence>MKKKKQKTLLNRIGPKGIFVVGIIIVIVVLGIIVSNLQTKGYNSKAVEALLDCSKICTTYFPHSAQFTTDVGKASCEKSCGKVAAEIATGTPCEAACTKTLMGRAGVCKRLCIKAKIK</sequence>
<keyword evidence="1" id="KW-0812">Transmembrane</keyword>
<feature type="transmembrane region" description="Helical" evidence="1">
    <location>
        <begin position="18"/>
        <end position="37"/>
    </location>
</feature>
<keyword evidence="1" id="KW-1133">Transmembrane helix</keyword>
<name>A0A2M7BRQ7_9BACT</name>
<accession>A0A2M7BRQ7</accession>
<protein>
    <submittedName>
        <fullName evidence="2">Uncharacterized protein</fullName>
    </submittedName>
</protein>
<dbReference type="EMBL" id="PEVA01000178">
    <property type="protein sequence ID" value="PIV08152.1"/>
    <property type="molecule type" value="Genomic_DNA"/>
</dbReference>
<gene>
    <name evidence="2" type="ORF">COS52_04205</name>
</gene>
<keyword evidence="1" id="KW-0472">Membrane</keyword>
<evidence type="ECO:0000256" key="1">
    <source>
        <dbReference type="SAM" id="Phobius"/>
    </source>
</evidence>
<proteinExistence type="predicted"/>
<organism evidence="2 3">
    <name type="scientific">Candidatus Roizmanbacteria bacterium CG03_land_8_20_14_0_80_39_12</name>
    <dbReference type="NCBI Taxonomy" id="1974847"/>
    <lineage>
        <taxon>Bacteria</taxon>
        <taxon>Candidatus Roizmaniibacteriota</taxon>
    </lineage>
</organism>
<dbReference type="AlphaFoldDB" id="A0A2M7BRQ7"/>
<evidence type="ECO:0000313" key="2">
    <source>
        <dbReference type="EMBL" id="PIV08152.1"/>
    </source>
</evidence>
<reference evidence="3" key="1">
    <citation type="submission" date="2017-09" db="EMBL/GenBank/DDBJ databases">
        <title>Depth-based differentiation of microbial function through sediment-hosted aquifers and enrichment of novel symbionts in the deep terrestrial subsurface.</title>
        <authorList>
            <person name="Probst A.J."/>
            <person name="Ladd B."/>
            <person name="Jarett J.K."/>
            <person name="Geller-Mcgrath D.E."/>
            <person name="Sieber C.M.K."/>
            <person name="Emerson J.B."/>
            <person name="Anantharaman K."/>
            <person name="Thomas B.C."/>
            <person name="Malmstrom R."/>
            <person name="Stieglmeier M."/>
            <person name="Klingl A."/>
            <person name="Woyke T."/>
            <person name="Ryan C.M."/>
            <person name="Banfield J.F."/>
        </authorList>
    </citation>
    <scope>NUCLEOTIDE SEQUENCE [LARGE SCALE GENOMIC DNA]</scope>
</reference>